<evidence type="ECO:0000256" key="1">
    <source>
        <dbReference type="SAM" id="MobiDB-lite"/>
    </source>
</evidence>
<feature type="region of interest" description="Disordered" evidence="1">
    <location>
        <begin position="26"/>
        <end position="68"/>
    </location>
</feature>
<dbReference type="STRING" id="1888891.DSOL_1620"/>
<dbReference type="RefSeq" id="WP_075364310.1">
    <property type="nucleotide sequence ID" value="NZ_MLBF01000008.1"/>
</dbReference>
<comment type="caution">
    <text evidence="2">The sequence shown here is derived from an EMBL/GenBank/DDBJ whole genome shotgun (WGS) entry which is preliminary data.</text>
</comment>
<sequence>MITAIGGSGLLPSMTTINHSVRATKMSMGEEAKESMSERLAEAQQTSSAKGTKSQNPTNLGNKFDKLA</sequence>
<dbReference type="EMBL" id="MLBF01000008">
    <property type="protein sequence ID" value="OLN32582.1"/>
    <property type="molecule type" value="Genomic_DNA"/>
</dbReference>
<feature type="compositionally biased region" description="Basic and acidic residues" evidence="1">
    <location>
        <begin position="28"/>
        <end position="41"/>
    </location>
</feature>
<evidence type="ECO:0008006" key="4">
    <source>
        <dbReference type="Google" id="ProtNLM"/>
    </source>
</evidence>
<name>A0A1Q8QYY9_9FIRM</name>
<protein>
    <recommendedName>
        <fullName evidence="4">Motility protein</fullName>
    </recommendedName>
</protein>
<dbReference type="AlphaFoldDB" id="A0A1Q8QYY9"/>
<accession>A0A1Q8QYY9</accession>
<organism evidence="2 3">
    <name type="scientific">Desulfosporosinus metallidurans</name>
    <dbReference type="NCBI Taxonomy" id="1888891"/>
    <lineage>
        <taxon>Bacteria</taxon>
        <taxon>Bacillati</taxon>
        <taxon>Bacillota</taxon>
        <taxon>Clostridia</taxon>
        <taxon>Eubacteriales</taxon>
        <taxon>Desulfitobacteriaceae</taxon>
        <taxon>Desulfosporosinus</taxon>
    </lineage>
</organism>
<dbReference type="Proteomes" id="UP000186102">
    <property type="component" value="Unassembled WGS sequence"/>
</dbReference>
<evidence type="ECO:0000313" key="2">
    <source>
        <dbReference type="EMBL" id="OLN32582.1"/>
    </source>
</evidence>
<keyword evidence="3" id="KW-1185">Reference proteome</keyword>
<feature type="compositionally biased region" description="Polar residues" evidence="1">
    <location>
        <begin position="43"/>
        <end position="61"/>
    </location>
</feature>
<evidence type="ECO:0000313" key="3">
    <source>
        <dbReference type="Proteomes" id="UP000186102"/>
    </source>
</evidence>
<proteinExistence type="predicted"/>
<gene>
    <name evidence="2" type="ORF">DSOL_1620</name>
</gene>
<reference evidence="2 3" key="1">
    <citation type="submission" date="2016-09" db="EMBL/GenBank/DDBJ databases">
        <title>Complete genome of Desulfosporosinus sp. OL.</title>
        <authorList>
            <person name="Mardanov A."/>
            <person name="Beletsky A."/>
            <person name="Panova A."/>
            <person name="Karnachuk O."/>
            <person name="Ravin N."/>
        </authorList>
    </citation>
    <scope>NUCLEOTIDE SEQUENCE [LARGE SCALE GENOMIC DNA]</scope>
    <source>
        <strain evidence="2 3">OL</strain>
    </source>
</reference>